<feature type="compositionally biased region" description="Basic and acidic residues" evidence="1">
    <location>
        <begin position="297"/>
        <end position="306"/>
    </location>
</feature>
<gene>
    <name evidence="3" type="primary">LOC121139860</name>
</gene>
<evidence type="ECO:0000256" key="1">
    <source>
        <dbReference type="SAM" id="MobiDB-lite"/>
    </source>
</evidence>
<organism evidence="2 3">
    <name type="scientific">Mesocricetus auratus</name>
    <name type="common">Golden hamster</name>
    <dbReference type="NCBI Taxonomy" id="10036"/>
    <lineage>
        <taxon>Eukaryota</taxon>
        <taxon>Metazoa</taxon>
        <taxon>Chordata</taxon>
        <taxon>Craniata</taxon>
        <taxon>Vertebrata</taxon>
        <taxon>Euteleostomi</taxon>
        <taxon>Mammalia</taxon>
        <taxon>Eutheria</taxon>
        <taxon>Euarchontoglires</taxon>
        <taxon>Glires</taxon>
        <taxon>Rodentia</taxon>
        <taxon>Myomorpha</taxon>
        <taxon>Muroidea</taxon>
        <taxon>Cricetidae</taxon>
        <taxon>Cricetinae</taxon>
        <taxon>Mesocricetus</taxon>
    </lineage>
</organism>
<reference evidence="3" key="1">
    <citation type="submission" date="2025-08" db="UniProtKB">
        <authorList>
            <consortium name="RefSeq"/>
        </authorList>
    </citation>
    <scope>IDENTIFICATION</scope>
    <source>
        <tissue evidence="3">Liver</tissue>
    </source>
</reference>
<evidence type="ECO:0000313" key="3">
    <source>
        <dbReference type="RefSeq" id="XP_040599810.1"/>
    </source>
</evidence>
<accession>A0ABM2XAE9</accession>
<feature type="region of interest" description="Disordered" evidence="1">
    <location>
        <begin position="1"/>
        <end position="104"/>
    </location>
</feature>
<feature type="region of interest" description="Disordered" evidence="1">
    <location>
        <begin position="268"/>
        <end position="306"/>
    </location>
</feature>
<feature type="compositionally biased region" description="Acidic residues" evidence="1">
    <location>
        <begin position="73"/>
        <end position="97"/>
    </location>
</feature>
<name>A0ABM2XAE9_MESAU</name>
<dbReference type="InterPro" id="IPR028930">
    <property type="entry name" value="CT47"/>
</dbReference>
<dbReference type="PANTHER" id="PTHR32157">
    <property type="entry name" value="GENE 6268-RELATED"/>
    <property type="match status" value="1"/>
</dbReference>
<evidence type="ECO:0000313" key="2">
    <source>
        <dbReference type="Proteomes" id="UP000886700"/>
    </source>
</evidence>
<feature type="compositionally biased region" description="Polar residues" evidence="1">
    <location>
        <begin position="149"/>
        <end position="159"/>
    </location>
</feature>
<dbReference type="GeneID" id="121139860"/>
<dbReference type="RefSeq" id="XP_040599810.1">
    <property type="nucleotide sequence ID" value="XM_040743876.1"/>
</dbReference>
<feature type="region of interest" description="Disordered" evidence="1">
    <location>
        <begin position="142"/>
        <end position="167"/>
    </location>
</feature>
<dbReference type="Pfam" id="PF15623">
    <property type="entry name" value="CT47"/>
    <property type="match status" value="1"/>
</dbReference>
<protein>
    <submittedName>
        <fullName evidence="3">Cancer/testis antigen 47A-like</fullName>
    </submittedName>
</protein>
<feature type="compositionally biased region" description="Acidic residues" evidence="1">
    <location>
        <begin position="271"/>
        <end position="280"/>
    </location>
</feature>
<sequence>MSTRGDQDPTKESRDNPVTLEGEWVQEATEGGRVGLESGLDGACVTPAVHPREVENVGPERNPAQEGYTGESADAEEDSDIEPVEEEEEGEEEEENTVSDQGMVDAHRFPMAGFRFMFLDLIHAILNRVYYNDHVLRRPCENPVAETPGPSTSGHSSVMQIPPGPPPSTVRAAEYDNQPSGPILSLPEVISTFPELEEPTDFEETTHHYLREPDLCTQEPAVRAAAVEGVGQAIEEVEEQATAEEPEKEFMKQSMALEGEYHYDAWNEVDNIFDEEEEKEGEEKKNQEALNEMDPDPADHNTRKSS</sequence>
<keyword evidence="2" id="KW-1185">Reference proteome</keyword>
<feature type="compositionally biased region" description="Basic and acidic residues" evidence="1">
    <location>
        <begin position="1"/>
        <end position="15"/>
    </location>
</feature>
<dbReference type="PANTHER" id="PTHR32157:SF0">
    <property type="entry name" value="CANCER_TESTIS ANTIGEN FAMILY 47 MEMBER C1"/>
    <property type="match status" value="1"/>
</dbReference>
<dbReference type="Proteomes" id="UP000886700">
    <property type="component" value="Unplaced"/>
</dbReference>
<proteinExistence type="predicted"/>